<name>A0A4Q4SVU2_9PEZI</name>
<feature type="region of interest" description="Disordered" evidence="1">
    <location>
        <begin position="129"/>
        <end position="159"/>
    </location>
</feature>
<feature type="region of interest" description="Disordered" evidence="1">
    <location>
        <begin position="426"/>
        <end position="458"/>
    </location>
</feature>
<feature type="compositionally biased region" description="Low complexity" evidence="1">
    <location>
        <begin position="472"/>
        <end position="485"/>
    </location>
</feature>
<evidence type="ECO:0000256" key="2">
    <source>
        <dbReference type="SAM" id="Phobius"/>
    </source>
</evidence>
<proteinExistence type="predicted"/>
<comment type="caution">
    <text evidence="3">The sequence shown here is derived from an EMBL/GenBank/DDBJ whole genome shotgun (WGS) entry which is preliminary data.</text>
</comment>
<feature type="compositionally biased region" description="Basic and acidic residues" evidence="1">
    <location>
        <begin position="1"/>
        <end position="12"/>
    </location>
</feature>
<feature type="region of interest" description="Disordered" evidence="1">
    <location>
        <begin position="1"/>
        <end position="26"/>
    </location>
</feature>
<evidence type="ECO:0000313" key="4">
    <source>
        <dbReference type="Proteomes" id="UP000293360"/>
    </source>
</evidence>
<keyword evidence="2" id="KW-0472">Membrane</keyword>
<dbReference type="EMBL" id="QJNU01000806">
    <property type="protein sequence ID" value="RYO85651.1"/>
    <property type="molecule type" value="Genomic_DNA"/>
</dbReference>
<feature type="transmembrane region" description="Helical" evidence="2">
    <location>
        <begin position="51"/>
        <end position="75"/>
    </location>
</feature>
<dbReference type="AlphaFoldDB" id="A0A4Q4SVU2"/>
<gene>
    <name evidence="3" type="ORF">DL764_009134</name>
</gene>
<feature type="region of interest" description="Disordered" evidence="1">
    <location>
        <begin position="472"/>
        <end position="537"/>
    </location>
</feature>
<feature type="compositionally biased region" description="Low complexity" evidence="1">
    <location>
        <begin position="440"/>
        <end position="452"/>
    </location>
</feature>
<feature type="transmembrane region" description="Helical" evidence="2">
    <location>
        <begin position="176"/>
        <end position="199"/>
    </location>
</feature>
<sequence length="693" mass="72599">MAADMRAEKDEPSCSCLSSSAGDNGSSSGHLLYNSLEHFNASRRRRRRPSIILCALLVLFLASGSGVALVVVLMLQDDEPNPATSTKSTTTEVQTRHIACLARDLLLFASLLALLYLALHVRGALRRNHRRGGSDVGSGRKQGQEGRGGRISSTVMRRGAGGPPHMMHGDFLHAGALLVSRLAIGVWVAALAATAVLIARAGRGAGVEGDGGQGMLGAGVVGAAPVLDLLVCIFAIPPFVIISATIERHHPPFATTGLSQAPLLICRVSAFADDLAAAEGDSEAGMISISWRASLMERQRRTDNSKNGGNEELPATAVTLTRTEIIRQGAPGGGAAAAQNKKDSISPGGPREITNDTKNTTTKVMASLCVKTSDWIPPPLKPLGPRSQALFVSLPAQYSPPQPAYNPGGWRSEWNNVTEQVGVSPIITDKDTSSSPSPPSSSYSLSSSTCEKSSNDSNVAVPASTYISSRYSSRYSNNSSSSGSRPCSTATVFGIGRSATSGPPKPRAHPKEQAKQKQRSPPAPSTSIASNEKRTGLSTVRYAAKPDVAVRQPVGVVPAPGSSSIDGGKPAALTYSTATMVDTDTETDSGGNTWGRTGRAKGQRTGEEQGKGEGGIDGLARAKPTAVSVLRRAQRAQNGGRAQKTENIQRRARARGLWGVRRLKSEDDDIKPAKEGKEAGVEVRVPGAFVDEG</sequence>
<protein>
    <submittedName>
        <fullName evidence="3">Uncharacterized protein</fullName>
    </submittedName>
</protein>
<feature type="compositionally biased region" description="Polar residues" evidence="1">
    <location>
        <begin position="582"/>
        <end position="595"/>
    </location>
</feature>
<feature type="transmembrane region" description="Helical" evidence="2">
    <location>
        <begin position="105"/>
        <end position="125"/>
    </location>
</feature>
<dbReference type="Proteomes" id="UP000293360">
    <property type="component" value="Unassembled WGS sequence"/>
</dbReference>
<evidence type="ECO:0000313" key="3">
    <source>
        <dbReference type="EMBL" id="RYO85651.1"/>
    </source>
</evidence>
<feature type="region of interest" description="Disordered" evidence="1">
    <location>
        <begin position="668"/>
        <end position="693"/>
    </location>
</feature>
<feature type="region of interest" description="Disordered" evidence="1">
    <location>
        <begin position="582"/>
        <end position="619"/>
    </location>
</feature>
<keyword evidence="2" id="KW-1133">Transmembrane helix</keyword>
<keyword evidence="4" id="KW-1185">Reference proteome</keyword>
<dbReference type="STRING" id="155417.A0A4Q4SVU2"/>
<keyword evidence="2" id="KW-0812">Transmembrane</keyword>
<dbReference type="OrthoDB" id="3531381at2759"/>
<feature type="compositionally biased region" description="Low complexity" evidence="1">
    <location>
        <begin position="15"/>
        <end position="26"/>
    </location>
</feature>
<feature type="region of interest" description="Disordered" evidence="1">
    <location>
        <begin position="633"/>
        <end position="653"/>
    </location>
</feature>
<feature type="region of interest" description="Disordered" evidence="1">
    <location>
        <begin position="330"/>
        <end position="357"/>
    </location>
</feature>
<feature type="compositionally biased region" description="Basic and acidic residues" evidence="1">
    <location>
        <begin position="670"/>
        <end position="681"/>
    </location>
</feature>
<accession>A0A4Q4SVU2</accession>
<feature type="transmembrane region" description="Helical" evidence="2">
    <location>
        <begin position="219"/>
        <end position="242"/>
    </location>
</feature>
<reference evidence="3 4" key="1">
    <citation type="submission" date="2018-06" db="EMBL/GenBank/DDBJ databases">
        <title>Complete Genomes of Monosporascus.</title>
        <authorList>
            <person name="Robinson A.J."/>
            <person name="Natvig D.O."/>
        </authorList>
    </citation>
    <scope>NUCLEOTIDE SEQUENCE [LARGE SCALE GENOMIC DNA]</scope>
    <source>
        <strain evidence="3 4">CBS 110550</strain>
    </source>
</reference>
<organism evidence="3 4">
    <name type="scientific">Monosporascus ibericus</name>
    <dbReference type="NCBI Taxonomy" id="155417"/>
    <lineage>
        <taxon>Eukaryota</taxon>
        <taxon>Fungi</taxon>
        <taxon>Dikarya</taxon>
        <taxon>Ascomycota</taxon>
        <taxon>Pezizomycotina</taxon>
        <taxon>Sordariomycetes</taxon>
        <taxon>Xylariomycetidae</taxon>
        <taxon>Xylariales</taxon>
        <taxon>Xylariales incertae sedis</taxon>
        <taxon>Monosporascus</taxon>
    </lineage>
</organism>
<evidence type="ECO:0000256" key="1">
    <source>
        <dbReference type="SAM" id="MobiDB-lite"/>
    </source>
</evidence>